<protein>
    <submittedName>
        <fullName evidence="2">Uncharacterized protein</fullName>
    </submittedName>
</protein>
<dbReference type="EMBL" id="NBSK02000001">
    <property type="protein sequence ID" value="KAJ0224911.1"/>
    <property type="molecule type" value="Genomic_DNA"/>
</dbReference>
<comment type="caution">
    <text evidence="2">The sequence shown here is derived from an EMBL/GenBank/DDBJ whole genome shotgun (WGS) entry which is preliminary data.</text>
</comment>
<dbReference type="Proteomes" id="UP000235145">
    <property type="component" value="Unassembled WGS sequence"/>
</dbReference>
<feature type="region of interest" description="Disordered" evidence="1">
    <location>
        <begin position="216"/>
        <end position="238"/>
    </location>
</feature>
<gene>
    <name evidence="2" type="ORF">LSAT_V11C100043250</name>
</gene>
<feature type="compositionally biased region" description="Basic residues" evidence="1">
    <location>
        <begin position="29"/>
        <end position="38"/>
    </location>
</feature>
<accession>A0A9R1WGH6</accession>
<feature type="compositionally biased region" description="Polar residues" evidence="1">
    <location>
        <begin position="41"/>
        <end position="52"/>
    </location>
</feature>
<feature type="compositionally biased region" description="Pro residues" evidence="1">
    <location>
        <begin position="56"/>
        <end position="66"/>
    </location>
</feature>
<dbReference type="PANTHER" id="PTHR37173:SF1">
    <property type="entry name" value="PROLINE-RICH FAMILY PROTEIN"/>
    <property type="match status" value="1"/>
</dbReference>
<reference evidence="2 3" key="1">
    <citation type="journal article" date="2017" name="Nat. Commun.">
        <title>Genome assembly with in vitro proximity ligation data and whole-genome triplication in lettuce.</title>
        <authorList>
            <person name="Reyes-Chin-Wo S."/>
            <person name="Wang Z."/>
            <person name="Yang X."/>
            <person name="Kozik A."/>
            <person name="Arikit S."/>
            <person name="Song C."/>
            <person name="Xia L."/>
            <person name="Froenicke L."/>
            <person name="Lavelle D.O."/>
            <person name="Truco M.J."/>
            <person name="Xia R."/>
            <person name="Zhu S."/>
            <person name="Xu C."/>
            <person name="Xu H."/>
            <person name="Xu X."/>
            <person name="Cox K."/>
            <person name="Korf I."/>
            <person name="Meyers B.C."/>
            <person name="Michelmore R.W."/>
        </authorList>
    </citation>
    <scope>NUCLEOTIDE SEQUENCE [LARGE SCALE GENOMIC DNA]</scope>
    <source>
        <strain evidence="3">cv. Salinas</strain>
        <tissue evidence="2">Seedlings</tissue>
    </source>
</reference>
<evidence type="ECO:0000256" key="1">
    <source>
        <dbReference type="SAM" id="MobiDB-lite"/>
    </source>
</evidence>
<evidence type="ECO:0000313" key="3">
    <source>
        <dbReference type="Proteomes" id="UP000235145"/>
    </source>
</evidence>
<evidence type="ECO:0000313" key="2">
    <source>
        <dbReference type="EMBL" id="KAJ0224911.1"/>
    </source>
</evidence>
<keyword evidence="3" id="KW-1185">Reference proteome</keyword>
<organism evidence="2 3">
    <name type="scientific">Lactuca sativa</name>
    <name type="common">Garden lettuce</name>
    <dbReference type="NCBI Taxonomy" id="4236"/>
    <lineage>
        <taxon>Eukaryota</taxon>
        <taxon>Viridiplantae</taxon>
        <taxon>Streptophyta</taxon>
        <taxon>Embryophyta</taxon>
        <taxon>Tracheophyta</taxon>
        <taxon>Spermatophyta</taxon>
        <taxon>Magnoliopsida</taxon>
        <taxon>eudicotyledons</taxon>
        <taxon>Gunneridae</taxon>
        <taxon>Pentapetalae</taxon>
        <taxon>asterids</taxon>
        <taxon>campanulids</taxon>
        <taxon>Asterales</taxon>
        <taxon>Asteraceae</taxon>
        <taxon>Cichorioideae</taxon>
        <taxon>Cichorieae</taxon>
        <taxon>Lactucinae</taxon>
        <taxon>Lactuca</taxon>
    </lineage>
</organism>
<dbReference type="AlphaFoldDB" id="A0A9R1WGH6"/>
<sequence length="710" mass="79006">MSSPPPPNPTTTTTAVAATATADFFKSVARQRPRKHVHPSIYQTFYNPQPATSAAFPPPTQRPQPPQQSLQSNSRTHHQQSATGGVLYPVASSGRGFLSKHQQLTSEQSAAVGVVINSDGFPPGPVSAYPYAVHRPYGFSNSDIPGQTSHQLVTPSSAHLQQTLMGGGAIVPTFAAGVSVSANPKSEYMSACCASLSLGFGNSKGAARRLFIDLNERPEEEETVDPNDQPKPKGTANSSYVDRAFHKQRDMVVAQSSAPEDNGLYTIRDKNGDGSFAIIRDRKVYHYNLLRIYASTVGCFISQVQVIEGTSLYAQCRSWLKNGFTLENQGIWAILPPTPPIVPFATGNRIELEKLCRIFSIMRLTRGIHVFCTDKRSSCFTFNRSLSMELDELSFFVSVDILNEISRSIEQLKQGVQIQQRRQAGHLRILMRLSLISLTYILYHCLWFRQTPSSTSRPYPQSSTSGSITPHFPKSNYRSLMMRILKDGRPRFEHLTLPPAIKAHFGNIEIVMGLHDDNPPSKAFCGLGGIENLKSTHPKFLKSTLNTSVEDKHMLLEPSISDGVGGTTSCGLWSQNLSQHKYVEGGLRILLLANDKEEIDEGEICFAEASLPIDRQHYTPQYVDCVKSLPKPLPASMVEATKEDDMEMEEKMEDVEHLSAKELLQQHVKHAKKVRVRLRNQRLQRIERYKDRLALLLPPVVDQQPKNETT</sequence>
<feature type="region of interest" description="Disordered" evidence="1">
    <location>
        <begin position="28"/>
        <end position="82"/>
    </location>
</feature>
<feature type="compositionally biased region" description="Polar residues" evidence="1">
    <location>
        <begin position="69"/>
        <end position="82"/>
    </location>
</feature>
<name>A0A9R1WGH6_LACSA</name>
<proteinExistence type="predicted"/>
<dbReference type="PANTHER" id="PTHR37173">
    <property type="entry name" value="HYDROXYPROLINE-RICH GLYCOPROTEIN FAMILY PROTEIN"/>
    <property type="match status" value="1"/>
</dbReference>